<evidence type="ECO:0000313" key="2">
    <source>
        <dbReference type="Proteomes" id="UP000053690"/>
    </source>
</evidence>
<keyword evidence="2" id="KW-1185">Reference proteome</keyword>
<organism evidence="1 2">
    <name type="scientific">Ruegeria profundi</name>
    <dbReference type="NCBI Taxonomy" id="1685378"/>
    <lineage>
        <taxon>Bacteria</taxon>
        <taxon>Pseudomonadati</taxon>
        <taxon>Pseudomonadota</taxon>
        <taxon>Alphaproteobacteria</taxon>
        <taxon>Rhodobacterales</taxon>
        <taxon>Roseobacteraceae</taxon>
        <taxon>Ruegeria</taxon>
    </lineage>
</organism>
<evidence type="ECO:0000313" key="1">
    <source>
        <dbReference type="EMBL" id="KUJ78327.1"/>
    </source>
</evidence>
<protein>
    <submittedName>
        <fullName evidence="1">Uncharacterized protein</fullName>
    </submittedName>
</protein>
<name>A0A0X3TRH8_9RHOB</name>
<proteinExistence type="predicted"/>
<dbReference type="EMBL" id="LQBP01000007">
    <property type="protein sequence ID" value="KUJ78327.1"/>
    <property type="molecule type" value="Genomic_DNA"/>
</dbReference>
<reference evidence="2" key="1">
    <citation type="submission" date="2015-12" db="EMBL/GenBank/DDBJ databases">
        <authorList>
            <person name="Zhang G."/>
            <person name="Stingl U."/>
        </authorList>
    </citation>
    <scope>NUCLEOTIDE SEQUENCE [LARGE SCALE GENOMIC DNA]</scope>
    <source>
        <strain evidence="2">ZGT108</strain>
    </source>
</reference>
<dbReference type="STRING" id="1685378.AVO44_14330"/>
<comment type="caution">
    <text evidence="1">The sequence shown here is derived from an EMBL/GenBank/DDBJ whole genome shotgun (WGS) entry which is preliminary data.</text>
</comment>
<dbReference type="AlphaFoldDB" id="A0A0X3TRH8"/>
<accession>A0A0X3TRH8</accession>
<gene>
    <name evidence="1" type="ORF">AVO44_14330</name>
</gene>
<sequence>MPFLLLLLAAGVFAYFFWRSRTTSLTRDCRWRQHRKEGVWKCAYCGAQQKGEDAPTICLNGK</sequence>
<dbReference type="Proteomes" id="UP000053690">
    <property type="component" value="Unassembled WGS sequence"/>
</dbReference>